<evidence type="ECO:0000259" key="10">
    <source>
        <dbReference type="Pfam" id="PF00535"/>
    </source>
</evidence>
<comment type="similarity">
    <text evidence="8">Belongs to the glycosyltransferase 2 family. CrtQ subfamily.</text>
</comment>
<dbReference type="PANTHER" id="PTHR43646:SF2">
    <property type="entry name" value="GLYCOSYLTRANSFERASE 2-LIKE DOMAIN-CONTAINING PROTEIN"/>
    <property type="match status" value="1"/>
</dbReference>
<evidence type="ECO:0000313" key="11">
    <source>
        <dbReference type="EMBL" id="UWX98571.1"/>
    </source>
</evidence>
<proteinExistence type="inferred from homology"/>
<dbReference type="SUPFAM" id="SSF53448">
    <property type="entry name" value="Nucleotide-diphospho-sugar transferases"/>
    <property type="match status" value="1"/>
</dbReference>
<accession>A0ABY5YTY2</accession>
<protein>
    <recommendedName>
        <fullName evidence="9">4,4'-diaponeurosporenoate glycosyltransferase</fullName>
    </recommendedName>
</protein>
<organism evidence="11 12">
    <name type="scientific">Arthrobacter zhaoxinii</name>
    <dbReference type="NCBI Taxonomy" id="2964616"/>
    <lineage>
        <taxon>Bacteria</taxon>
        <taxon>Bacillati</taxon>
        <taxon>Actinomycetota</taxon>
        <taxon>Actinomycetes</taxon>
        <taxon>Micrococcales</taxon>
        <taxon>Micrococcaceae</taxon>
        <taxon>Arthrobacter</taxon>
    </lineage>
</organism>
<evidence type="ECO:0000256" key="7">
    <source>
        <dbReference type="ARBA" id="ARBA00037904"/>
    </source>
</evidence>
<evidence type="ECO:0000256" key="5">
    <source>
        <dbReference type="ARBA" id="ARBA00023136"/>
    </source>
</evidence>
<dbReference type="Proteomes" id="UP001059859">
    <property type="component" value="Chromosome"/>
</dbReference>
<dbReference type="GO" id="GO:0016757">
    <property type="term" value="F:glycosyltransferase activity"/>
    <property type="evidence" value="ECO:0007669"/>
    <property type="project" value="UniProtKB-KW"/>
</dbReference>
<keyword evidence="12" id="KW-1185">Reference proteome</keyword>
<comment type="subcellular location">
    <subcellularLocation>
        <location evidence="1">Cell membrane</location>
    </subcellularLocation>
</comment>
<dbReference type="RefSeq" id="WP_260653651.1">
    <property type="nucleotide sequence ID" value="NZ_CP104275.1"/>
</dbReference>
<dbReference type="EMBL" id="CP104275">
    <property type="protein sequence ID" value="UWX98571.1"/>
    <property type="molecule type" value="Genomic_DNA"/>
</dbReference>
<evidence type="ECO:0000256" key="3">
    <source>
        <dbReference type="ARBA" id="ARBA00022676"/>
    </source>
</evidence>
<keyword evidence="3 11" id="KW-0328">Glycosyltransferase</keyword>
<keyword evidence="2" id="KW-1003">Cell membrane</keyword>
<evidence type="ECO:0000256" key="8">
    <source>
        <dbReference type="ARBA" id="ARBA00038120"/>
    </source>
</evidence>
<dbReference type="InterPro" id="IPR001173">
    <property type="entry name" value="Glyco_trans_2-like"/>
</dbReference>
<evidence type="ECO:0000256" key="1">
    <source>
        <dbReference type="ARBA" id="ARBA00004236"/>
    </source>
</evidence>
<feature type="domain" description="Glycosyltransferase 2-like" evidence="10">
    <location>
        <begin position="5"/>
        <end position="157"/>
    </location>
</feature>
<evidence type="ECO:0000256" key="9">
    <source>
        <dbReference type="ARBA" id="ARBA00040345"/>
    </source>
</evidence>
<evidence type="ECO:0000256" key="2">
    <source>
        <dbReference type="ARBA" id="ARBA00022475"/>
    </source>
</evidence>
<keyword evidence="4 11" id="KW-0808">Transferase</keyword>
<evidence type="ECO:0000256" key="6">
    <source>
        <dbReference type="ARBA" id="ARBA00037281"/>
    </source>
</evidence>
<dbReference type="CDD" id="cd00761">
    <property type="entry name" value="Glyco_tranf_GTA_type"/>
    <property type="match status" value="1"/>
</dbReference>
<keyword evidence="5" id="KW-0472">Membrane</keyword>
<reference evidence="11" key="1">
    <citation type="submission" date="2022-09" db="EMBL/GenBank/DDBJ databases">
        <title>Novel species in genus Arthrobacter.</title>
        <authorList>
            <person name="Liu Y."/>
        </authorList>
    </citation>
    <scope>NUCLEOTIDE SEQUENCE</scope>
    <source>
        <strain evidence="11">Zg-Y815</strain>
    </source>
</reference>
<comment type="pathway">
    <text evidence="7">Carotenoid biosynthesis; staphyloxanthin biosynthesis; staphyloxanthin from farnesyl diphosphate: step 4/5.</text>
</comment>
<evidence type="ECO:0000313" key="12">
    <source>
        <dbReference type="Proteomes" id="UP001059859"/>
    </source>
</evidence>
<gene>
    <name evidence="11" type="ORF">N2K95_08000</name>
</gene>
<name>A0ABY5YTY2_9MICC</name>
<evidence type="ECO:0000256" key="4">
    <source>
        <dbReference type="ARBA" id="ARBA00022679"/>
    </source>
</evidence>
<sequence>MSTITVVIPSHNDAAMLAACLRAVARQTRPPDEVLVVDNASTDATPDVCRAAGVRRIYEPEVGVASATFRGFDEARGEWLARLDADSVPPPHWLARLEADLLAAGEDTAVTGPGEFYGSGPVIRWIAQTLYIGGYRWSMTLLLGHPPLFGSNFGLHRSMWNRLRGRVHRGNPRVHDDLDLCYQLRPGMRVRWDRDLRVGVSARPFGTWRGLGRRLAMAYATLRVDFEQEPPCRRRRDRLRGFRRRNRKGAAGRA</sequence>
<comment type="function">
    <text evidence="6">Catalyzes the glycosylation of 4,4'-diaponeurosporenoate, i.e. the esterification of glucose at the C1'' position with the carboxyl group of 4,4'-diaponeurosporenic acid, to form glycosyl-4,4'-diaponeurosporenoate. This is a step in the biosynthesis of staphyloxanthin, an orange pigment present in most staphylococci strains.</text>
</comment>
<dbReference type="Gene3D" id="3.90.550.10">
    <property type="entry name" value="Spore Coat Polysaccharide Biosynthesis Protein SpsA, Chain A"/>
    <property type="match status" value="1"/>
</dbReference>
<dbReference type="Pfam" id="PF00535">
    <property type="entry name" value="Glycos_transf_2"/>
    <property type="match status" value="1"/>
</dbReference>
<dbReference type="InterPro" id="IPR029044">
    <property type="entry name" value="Nucleotide-diphossugar_trans"/>
</dbReference>
<dbReference type="PANTHER" id="PTHR43646">
    <property type="entry name" value="GLYCOSYLTRANSFERASE"/>
    <property type="match status" value="1"/>
</dbReference>